<dbReference type="InterPro" id="IPR036380">
    <property type="entry name" value="Isochorismatase-like_sf"/>
</dbReference>
<reference evidence="3" key="1">
    <citation type="submission" date="2004-02" db="EMBL/GenBank/DDBJ databases">
        <title>The genome sequence of the enterobacterial phytopathogen Erwinia carotovora subsp. atroseptica SCRI1043 and functional genomic identification of novel virulence factors.</title>
        <authorList>
            <person name="Bell K.S."/>
            <person name="Sebaihia M."/>
            <person name="Pritchard L."/>
            <person name="Holden M."/>
            <person name="Hyman L.J."/>
            <person name="Holeva M.C."/>
            <person name="Thomson N.R."/>
            <person name="Bentley S.D."/>
            <person name="Churcher C."/>
            <person name="Mungall K."/>
            <person name="Atkin R."/>
            <person name="Bason N."/>
            <person name="Brooks K."/>
            <person name="Chillingworth T."/>
            <person name="Clark K."/>
            <person name="Doggett J."/>
            <person name="Fraser A."/>
            <person name="Hance Z."/>
            <person name="Hauser H."/>
            <person name="Jagels K."/>
            <person name="Moule S."/>
            <person name="Norbertczak H."/>
            <person name="Ormond D."/>
            <person name="Price C."/>
            <person name="Quail M.A."/>
            <person name="Sanders M."/>
            <person name="Walker D."/>
            <person name="Whitehead S."/>
            <person name="Salmond G.P.C."/>
            <person name="Birch P.R.J."/>
            <person name="Barrell B.G."/>
            <person name="Parkhill J."/>
            <person name="Toth I.K."/>
        </authorList>
    </citation>
    <scope>NUCLEOTIDE SEQUENCE</scope>
    <source>
        <strain evidence="3">SCRI1043</strain>
    </source>
</reference>
<evidence type="ECO:0000256" key="1">
    <source>
        <dbReference type="ARBA" id="ARBA00022801"/>
    </source>
</evidence>
<dbReference type="HOGENOM" id="CLU_068979_5_5_6"/>
<dbReference type="Pfam" id="PF00857">
    <property type="entry name" value="Isochorismatase"/>
    <property type="match status" value="1"/>
</dbReference>
<dbReference type="eggNOG" id="COG1335">
    <property type="taxonomic scope" value="Bacteria"/>
</dbReference>
<name>Q6D6B8_PECAS</name>
<dbReference type="Proteomes" id="UP000007966">
    <property type="component" value="Chromosome"/>
</dbReference>
<evidence type="ECO:0000313" key="3">
    <source>
        <dbReference type="EMBL" id="CAG74672.1"/>
    </source>
</evidence>
<dbReference type="PANTHER" id="PTHR43540">
    <property type="entry name" value="PEROXYUREIDOACRYLATE/UREIDOACRYLATE AMIDOHYDROLASE-RELATED"/>
    <property type="match status" value="1"/>
</dbReference>
<dbReference type="PANTHER" id="PTHR43540:SF14">
    <property type="entry name" value="ISOCHORISMATASE"/>
    <property type="match status" value="1"/>
</dbReference>
<protein>
    <submittedName>
        <fullName evidence="3">Isochorismatase family protein</fullName>
    </submittedName>
</protein>
<feature type="domain" description="Isochorismatase-like" evidence="2">
    <location>
        <begin position="23"/>
        <end position="153"/>
    </location>
</feature>
<dbReference type="InterPro" id="IPR000868">
    <property type="entry name" value="Isochorismatase-like_dom"/>
</dbReference>
<evidence type="ECO:0000313" key="4">
    <source>
        <dbReference type="Proteomes" id="UP000007966"/>
    </source>
</evidence>
<sequence length="194" mass="21247">MIASCCLRDDDVKRQNKEKKMQVLIAIDMQNAVFAMPRARQTQTVALINQLSGAADRTIFIQHEGDGMLSGGEGWQLLPELHQPEGSMSITKTACDAFYRTSLADVLADLGVNHLTICGCATDYCVDATIKNAASRGYALTIASDAHTTANRGELKAEQLITHYNNVWRDFIIPGNTITVETTENIVASWNASR</sequence>
<dbReference type="InterPro" id="IPR050272">
    <property type="entry name" value="Isochorismatase-like_hydrls"/>
</dbReference>
<dbReference type="KEGG" id="eca:ECA1767"/>
<dbReference type="SUPFAM" id="SSF52499">
    <property type="entry name" value="Isochorismatase-like hydrolases"/>
    <property type="match status" value="1"/>
</dbReference>
<dbReference type="GO" id="GO:0016787">
    <property type="term" value="F:hydrolase activity"/>
    <property type="evidence" value="ECO:0007669"/>
    <property type="project" value="UniProtKB-KW"/>
</dbReference>
<gene>
    <name evidence="3" type="ordered locus">ECA1767</name>
</gene>
<dbReference type="AlphaFoldDB" id="Q6D6B8"/>
<evidence type="ECO:0000259" key="2">
    <source>
        <dbReference type="Pfam" id="PF00857"/>
    </source>
</evidence>
<dbReference type="EMBL" id="BX950851">
    <property type="protein sequence ID" value="CAG74672.1"/>
    <property type="molecule type" value="Genomic_DNA"/>
</dbReference>
<keyword evidence="4" id="KW-1185">Reference proteome</keyword>
<proteinExistence type="predicted"/>
<organism evidence="3 4">
    <name type="scientific">Pectobacterium atrosepticum (strain SCRI 1043 / ATCC BAA-672)</name>
    <name type="common">Erwinia carotovora subsp. atroseptica</name>
    <dbReference type="NCBI Taxonomy" id="218491"/>
    <lineage>
        <taxon>Bacteria</taxon>
        <taxon>Pseudomonadati</taxon>
        <taxon>Pseudomonadota</taxon>
        <taxon>Gammaproteobacteria</taxon>
        <taxon>Enterobacterales</taxon>
        <taxon>Pectobacteriaceae</taxon>
        <taxon>Pectobacterium</taxon>
    </lineage>
</organism>
<dbReference type="Gene3D" id="3.40.50.850">
    <property type="entry name" value="Isochorismatase-like"/>
    <property type="match status" value="1"/>
</dbReference>
<dbReference type="STRING" id="218491.ECA1767"/>
<accession>Q6D6B8</accession>
<keyword evidence="1" id="KW-0378">Hydrolase</keyword>